<dbReference type="NCBIfam" id="TIGR01451">
    <property type="entry name" value="B_ant_repeat"/>
    <property type="match status" value="1"/>
</dbReference>
<dbReference type="Gene3D" id="3.80.10.10">
    <property type="entry name" value="Ribonuclease Inhibitor"/>
    <property type="match status" value="1"/>
</dbReference>
<dbReference type="Proteomes" id="UP000256686">
    <property type="component" value="Unassembled WGS sequence"/>
</dbReference>
<dbReference type="InterPro" id="IPR050836">
    <property type="entry name" value="SDS22/Internalin_LRR"/>
</dbReference>
<evidence type="ECO:0000259" key="6">
    <source>
        <dbReference type="Pfam" id="PF24595"/>
    </source>
</evidence>
<evidence type="ECO:0000256" key="1">
    <source>
        <dbReference type="ARBA" id="ARBA00022614"/>
    </source>
</evidence>
<dbReference type="RefSeq" id="WP_115970946.1">
    <property type="nucleotide sequence ID" value="NZ_QNVT01000009.1"/>
</dbReference>
<keyword evidence="8" id="KW-1185">Reference proteome</keyword>
<dbReference type="EMBL" id="QNVT01000009">
    <property type="protein sequence ID" value="REC62375.1"/>
    <property type="molecule type" value="Genomic_DNA"/>
</dbReference>
<evidence type="ECO:0000256" key="4">
    <source>
        <dbReference type="SAM" id="SignalP"/>
    </source>
</evidence>
<reference evidence="8" key="1">
    <citation type="submission" date="2018-06" db="EMBL/GenBank/DDBJ databases">
        <authorList>
            <person name="Lum Nde A."/>
            <person name="Hugo C."/>
        </authorList>
    </citation>
    <scope>NUCLEOTIDE SEQUENCE [LARGE SCALE GENOMIC DNA]</scope>
    <source>
        <strain evidence="8">1_F178</strain>
    </source>
</reference>
<dbReference type="PANTHER" id="PTHR46652">
    <property type="entry name" value="LEUCINE-RICH REPEAT AND IQ DOMAIN-CONTAINING PROTEIN 1-RELATED"/>
    <property type="match status" value="1"/>
</dbReference>
<name>A0A3D9C922_9FLAO</name>
<feature type="domain" description="Secretion system C-terminal sorting" evidence="5">
    <location>
        <begin position="785"/>
        <end position="851"/>
    </location>
</feature>
<dbReference type="Pfam" id="PF18962">
    <property type="entry name" value="Por_Secre_tail"/>
    <property type="match status" value="1"/>
</dbReference>
<comment type="caution">
    <text evidence="7">The sequence shown here is derived from an EMBL/GenBank/DDBJ whole genome shotgun (WGS) entry which is preliminary data.</text>
</comment>
<keyword evidence="2 4" id="KW-0732">Signal</keyword>
<proteinExistence type="predicted"/>
<dbReference type="InterPro" id="IPR032675">
    <property type="entry name" value="LRR_dom_sf"/>
</dbReference>
<evidence type="ECO:0000256" key="2">
    <source>
        <dbReference type="ARBA" id="ARBA00022729"/>
    </source>
</evidence>
<accession>A0A3D9C922</accession>
<dbReference type="InterPro" id="IPR047589">
    <property type="entry name" value="DUF11_rpt"/>
</dbReference>
<evidence type="ECO:0000313" key="8">
    <source>
        <dbReference type="Proteomes" id="UP000256686"/>
    </source>
</evidence>
<organism evidence="7 8">
    <name type="scientific">Chryseobacterium pennae</name>
    <dbReference type="NCBI Taxonomy" id="2258962"/>
    <lineage>
        <taxon>Bacteria</taxon>
        <taxon>Pseudomonadati</taxon>
        <taxon>Bacteroidota</taxon>
        <taxon>Flavobacteriia</taxon>
        <taxon>Flavobacteriales</taxon>
        <taxon>Weeksellaceae</taxon>
        <taxon>Chryseobacterium group</taxon>
        <taxon>Chryseobacterium</taxon>
    </lineage>
</organism>
<dbReference type="InterPro" id="IPR055353">
    <property type="entry name" value="DUF7619"/>
</dbReference>
<evidence type="ECO:0000313" key="7">
    <source>
        <dbReference type="EMBL" id="REC62375.1"/>
    </source>
</evidence>
<protein>
    <submittedName>
        <fullName evidence="7">T9SS C-terminal target domain-containing protein</fullName>
    </submittedName>
</protein>
<gene>
    <name evidence="7" type="ORF">DRF65_11740</name>
</gene>
<feature type="domain" description="DUF7619" evidence="6">
    <location>
        <begin position="635"/>
        <end position="766"/>
    </location>
</feature>
<keyword evidence="3" id="KW-0677">Repeat</keyword>
<dbReference type="PANTHER" id="PTHR46652:SF8">
    <property type="entry name" value="LEUCINE RICH REPEAT CONTAINING 23"/>
    <property type="match status" value="1"/>
</dbReference>
<keyword evidence="1" id="KW-0433">Leucine-rich repeat</keyword>
<sequence>MKKLYLIIFMMVVSTFQAQTLNVDTYLKTKLFTYGATSDSNGNFITLDTNNDGQIQLSEASLVYKINLSDLSNAITSLSVLTEFPNLTELKLTNPDISSNLVFSNYTKLQKLIFLGGEVGNVTIENCNALNIAQLGSWGNVINIQNNSVQEISVSNINGFNISGLPNLKKLSLENSTMTSLNLSNLPALEEVNVNQNQFLTSINFAGDTALQKLELFRNKLSSLSIPNPSLVNYLSISSNLFQTFDVTPYTGLRMFLAHENQITSLDFSSSPLIGMLYIYNNQLTTLTLNNNPILGYLYANNNHITHIAFDQARGLKGIHVLNNSLTNIDLSKQTILDIAELDNNLNLQTLNLKNGKHNYLGIGFSNTPQLQYVCTDPIETNYIISQLAYYNQPNTVANSYCSFTPGGSSYFVLQGKTRYDMNTNGCDINDMIKPFQKFNILGQNMAISDAFGSYSFPLIYGTNTITPMLENPSYFNITPPSFTTNFPTQPSPYTQNFCLTANGTHNDLEVVIIPIQAAISGFDAQYKIIYKNKGTGTQSGNIAFNFDHSRMTYQTATTAPASQSMGVLNWNFTNLLPFQTEEITVTVKLNTPTQNPPLNSGDILHYTAQINGATDETPTDNNFTLNQTVGNSFDPNDKTCLEGTSIAKTQVGDYVHYLIRFENTGTANARNIVVMDEIDASKFDLSSVVALNGSHNFITEIKSPNILEFIFENIQLPFDNDHNDGYVAFKIKTKSTLNTGDSFSNTAKIYFDYNAPIVTNTYTTTIAGTLATSEIQNDKNGMSIYPNPVKDILYIRSPNEVSKVEIYDLAGRIINSIGTKGNSVNVSDLSKGNYLIKLFLKDKVSVQKFIKD</sequence>
<feature type="chain" id="PRO_5017683847" evidence="4">
    <location>
        <begin position="19"/>
        <end position="853"/>
    </location>
</feature>
<dbReference type="NCBIfam" id="TIGR04183">
    <property type="entry name" value="Por_Secre_tail"/>
    <property type="match status" value="1"/>
</dbReference>
<dbReference type="SUPFAM" id="SSF52058">
    <property type="entry name" value="L domain-like"/>
    <property type="match status" value="1"/>
</dbReference>
<dbReference type="Pfam" id="PF24595">
    <property type="entry name" value="DUF7619"/>
    <property type="match status" value="1"/>
</dbReference>
<feature type="signal peptide" evidence="4">
    <location>
        <begin position="1"/>
        <end position="18"/>
    </location>
</feature>
<dbReference type="AlphaFoldDB" id="A0A3D9C922"/>
<evidence type="ECO:0000256" key="3">
    <source>
        <dbReference type="ARBA" id="ARBA00022737"/>
    </source>
</evidence>
<dbReference type="InterPro" id="IPR026444">
    <property type="entry name" value="Secre_tail"/>
</dbReference>
<evidence type="ECO:0000259" key="5">
    <source>
        <dbReference type="Pfam" id="PF18962"/>
    </source>
</evidence>